<dbReference type="PANTHER" id="PTHR11097:SF9">
    <property type="entry name" value="EXOSOME COMPLEX COMPONENT RRP43"/>
    <property type="match status" value="1"/>
</dbReference>
<evidence type="ECO:0000256" key="5">
    <source>
        <dbReference type="ARBA" id="ARBA00022552"/>
    </source>
</evidence>
<gene>
    <name evidence="13" type="ORF">APZ42_030268</name>
</gene>
<evidence type="ECO:0000256" key="2">
    <source>
        <dbReference type="ARBA" id="ARBA00004604"/>
    </source>
</evidence>
<dbReference type="PANTHER" id="PTHR11097">
    <property type="entry name" value="EXOSOME COMPLEX EXONUCLEASE RIBOSOMAL RNA PROCESSING PROTEIN"/>
    <property type="match status" value="1"/>
</dbReference>
<dbReference type="InterPro" id="IPR036345">
    <property type="entry name" value="ExoRNase_PH_dom2_sf"/>
</dbReference>
<evidence type="ECO:0000256" key="9">
    <source>
        <dbReference type="ARBA" id="ARBA00030617"/>
    </source>
</evidence>
<feature type="domain" description="Exoribonuclease phosphorolytic" evidence="10">
    <location>
        <begin position="31"/>
        <end position="166"/>
    </location>
</feature>
<reference evidence="12" key="1">
    <citation type="submission" date="2015-10" db="EMBL/GenBank/DDBJ databases">
        <title>EvidentialGene: Evidence-directed Construction of Complete mRNA Transcriptomes without Genomes.</title>
        <authorList>
            <person name="Gilbert D.G."/>
        </authorList>
    </citation>
    <scope>NUCLEOTIDE SEQUENCE</scope>
</reference>
<evidence type="ECO:0000313" key="13">
    <source>
        <dbReference type="EMBL" id="KZS06329.1"/>
    </source>
</evidence>
<sequence>MATDHKTLQPLEFYKTFLDRKSRPDGRSLLEFRKVTVNAGSIGTADGSAIVKCGNTTVICGIKAEIAVPGMDEPAKGFIIPNVTLPPLCSSKIKSGPPGEAAQTATQFIAELVANNIILDLHTLCIHSSKWAWVLHCDLVCINLDGSLLDACVIALITALKNVTLPTVTYDEELDKLICDSDQKRPLEGIKQPVTSTFSLFENGILISDPTSEEEQLAAGLTSITVESTLVTHMYKPGGCTLDEKQVKKLIQQSELKAKEIVRLIEEVCLSSIAER</sequence>
<dbReference type="FunFam" id="3.30.230.70:FF:000017">
    <property type="entry name" value="Exosome complex component Rrp42"/>
    <property type="match status" value="1"/>
</dbReference>
<dbReference type="InterPro" id="IPR033196">
    <property type="entry name" value="Rrp43"/>
</dbReference>
<protein>
    <recommendedName>
        <fullName evidence="9">Ribosomal RNA-processing protein 43</fullName>
    </recommendedName>
</protein>
<dbReference type="GO" id="GO:0071038">
    <property type="term" value="P:TRAMP-dependent tRNA surveillance pathway"/>
    <property type="evidence" value="ECO:0007669"/>
    <property type="project" value="TreeGrafter"/>
</dbReference>
<proteinExistence type="inferred from homology"/>
<comment type="similarity">
    <text evidence="3">Belongs to the RNase PH family.</text>
</comment>
<keyword evidence="8" id="KW-0539">Nucleus</keyword>
<dbReference type="InterPro" id="IPR027408">
    <property type="entry name" value="PNPase/RNase_PH_dom_sf"/>
</dbReference>
<evidence type="ECO:0000313" key="12">
    <source>
        <dbReference type="EMBL" id="JAN62303.1"/>
    </source>
</evidence>
<dbReference type="GO" id="GO:0034473">
    <property type="term" value="P:U1 snRNA 3'-end processing"/>
    <property type="evidence" value="ECO:0007669"/>
    <property type="project" value="TreeGrafter"/>
</dbReference>
<dbReference type="SUPFAM" id="SSF55666">
    <property type="entry name" value="Ribonuclease PH domain 2-like"/>
    <property type="match status" value="1"/>
</dbReference>
<dbReference type="InterPro" id="IPR015847">
    <property type="entry name" value="ExoRNase_PH_dom2"/>
</dbReference>
<keyword evidence="14" id="KW-1185">Reference proteome</keyword>
<dbReference type="SUPFAM" id="SSF54211">
    <property type="entry name" value="Ribosomal protein S5 domain 2-like"/>
    <property type="match status" value="1"/>
</dbReference>
<evidence type="ECO:0000256" key="8">
    <source>
        <dbReference type="ARBA" id="ARBA00023242"/>
    </source>
</evidence>
<keyword evidence="7" id="KW-0694">RNA-binding</keyword>
<dbReference type="Gene3D" id="3.30.230.70">
    <property type="entry name" value="GHMP Kinase, N-terminal domain"/>
    <property type="match status" value="1"/>
</dbReference>
<evidence type="ECO:0000256" key="6">
    <source>
        <dbReference type="ARBA" id="ARBA00022835"/>
    </source>
</evidence>
<feature type="domain" description="Exoribonuclease phosphorolytic" evidence="11">
    <location>
        <begin position="192"/>
        <end position="253"/>
    </location>
</feature>
<dbReference type="Pfam" id="PF01138">
    <property type="entry name" value="RNase_PH"/>
    <property type="match status" value="1"/>
</dbReference>
<comment type="subcellular location">
    <subcellularLocation>
        <location evidence="1">Cytoplasm</location>
    </subcellularLocation>
    <subcellularLocation>
        <location evidence="2">Nucleus</location>
        <location evidence="2">Nucleolus</location>
    </subcellularLocation>
</comment>
<name>A0A0P6GP26_9CRUS</name>
<evidence type="ECO:0000256" key="1">
    <source>
        <dbReference type="ARBA" id="ARBA00004496"/>
    </source>
</evidence>
<dbReference type="Pfam" id="PF03725">
    <property type="entry name" value="RNase_PH_C"/>
    <property type="match status" value="1"/>
</dbReference>
<dbReference type="OrthoDB" id="45882at2759"/>
<dbReference type="GO" id="GO:0071028">
    <property type="term" value="P:nuclear mRNA surveillance"/>
    <property type="evidence" value="ECO:0007669"/>
    <property type="project" value="TreeGrafter"/>
</dbReference>
<dbReference type="STRING" id="35525.A0A0P6GP26"/>
<dbReference type="GO" id="GO:0000176">
    <property type="term" value="C:nuclear exosome (RNase complex)"/>
    <property type="evidence" value="ECO:0007669"/>
    <property type="project" value="TreeGrafter"/>
</dbReference>
<dbReference type="GO" id="GO:0000177">
    <property type="term" value="C:cytoplasmic exosome (RNase complex)"/>
    <property type="evidence" value="ECO:0007669"/>
    <property type="project" value="TreeGrafter"/>
</dbReference>
<dbReference type="EMBL" id="GDIQ01030245">
    <property type="protein sequence ID" value="JAN64492.1"/>
    <property type="molecule type" value="Transcribed_RNA"/>
</dbReference>
<dbReference type="EMBL" id="GDIQ01032434">
    <property type="protein sequence ID" value="JAN62303.1"/>
    <property type="molecule type" value="Transcribed_RNA"/>
</dbReference>
<dbReference type="EMBL" id="GDIQ01068774">
    <property type="protein sequence ID" value="JAN25963.1"/>
    <property type="molecule type" value="Transcribed_RNA"/>
</dbReference>
<dbReference type="EMBL" id="LRGB01002793">
    <property type="protein sequence ID" value="KZS06329.1"/>
    <property type="molecule type" value="Genomic_DNA"/>
</dbReference>
<keyword evidence="4" id="KW-0963">Cytoplasm</keyword>
<dbReference type="GO" id="GO:0035925">
    <property type="term" value="F:mRNA 3'-UTR AU-rich region binding"/>
    <property type="evidence" value="ECO:0007669"/>
    <property type="project" value="TreeGrafter"/>
</dbReference>
<dbReference type="GO" id="GO:0071035">
    <property type="term" value="P:nuclear polyadenylation-dependent rRNA catabolic process"/>
    <property type="evidence" value="ECO:0007669"/>
    <property type="project" value="TreeGrafter"/>
</dbReference>
<keyword evidence="6" id="KW-0271">Exosome</keyword>
<evidence type="ECO:0000256" key="4">
    <source>
        <dbReference type="ARBA" id="ARBA00022490"/>
    </source>
</evidence>
<evidence type="ECO:0000259" key="11">
    <source>
        <dbReference type="Pfam" id="PF03725"/>
    </source>
</evidence>
<keyword evidence="5" id="KW-0698">rRNA processing</keyword>
<dbReference type="CDD" id="cd11369">
    <property type="entry name" value="RNase_PH_RRP43"/>
    <property type="match status" value="1"/>
</dbReference>
<evidence type="ECO:0000256" key="3">
    <source>
        <dbReference type="ARBA" id="ARBA00006678"/>
    </source>
</evidence>
<dbReference type="GO" id="GO:0000467">
    <property type="term" value="P:exonucleolytic trimming to generate mature 3'-end of 5.8S rRNA from tricistronic rRNA transcript (SSU-rRNA, 5.8S rRNA, LSU-rRNA)"/>
    <property type="evidence" value="ECO:0007669"/>
    <property type="project" value="TreeGrafter"/>
</dbReference>
<dbReference type="GO" id="GO:0034476">
    <property type="term" value="P:U5 snRNA 3'-end processing"/>
    <property type="evidence" value="ECO:0007669"/>
    <property type="project" value="TreeGrafter"/>
</dbReference>
<dbReference type="GO" id="GO:0005730">
    <property type="term" value="C:nucleolus"/>
    <property type="evidence" value="ECO:0007669"/>
    <property type="project" value="UniProtKB-SubCell"/>
</dbReference>
<organism evidence="12">
    <name type="scientific">Daphnia magna</name>
    <dbReference type="NCBI Taxonomy" id="35525"/>
    <lineage>
        <taxon>Eukaryota</taxon>
        <taxon>Metazoa</taxon>
        <taxon>Ecdysozoa</taxon>
        <taxon>Arthropoda</taxon>
        <taxon>Crustacea</taxon>
        <taxon>Branchiopoda</taxon>
        <taxon>Diplostraca</taxon>
        <taxon>Cladocera</taxon>
        <taxon>Anomopoda</taxon>
        <taxon>Daphniidae</taxon>
        <taxon>Daphnia</taxon>
    </lineage>
</organism>
<dbReference type="InterPro" id="IPR001247">
    <property type="entry name" value="ExoRNase_PH_dom1"/>
</dbReference>
<evidence type="ECO:0000256" key="7">
    <source>
        <dbReference type="ARBA" id="ARBA00022884"/>
    </source>
</evidence>
<reference evidence="13 14" key="2">
    <citation type="submission" date="2016-03" db="EMBL/GenBank/DDBJ databases">
        <title>EvidentialGene: Evidence-directed Construction of Genes on Genomes.</title>
        <authorList>
            <person name="Gilbert D.G."/>
            <person name="Choi J.-H."/>
            <person name="Mockaitis K."/>
            <person name="Colbourne J."/>
            <person name="Pfrender M."/>
        </authorList>
    </citation>
    <scope>NUCLEOTIDE SEQUENCE [LARGE SCALE GENOMIC DNA]</scope>
    <source>
        <strain evidence="13 14">Xinb3</strain>
        <tissue evidence="13">Complete organism</tissue>
    </source>
</reference>
<dbReference type="GO" id="GO:0034475">
    <property type="term" value="P:U4 snRNA 3'-end processing"/>
    <property type="evidence" value="ECO:0007669"/>
    <property type="project" value="TreeGrafter"/>
</dbReference>
<dbReference type="GO" id="GO:0016075">
    <property type="term" value="P:rRNA catabolic process"/>
    <property type="evidence" value="ECO:0007669"/>
    <property type="project" value="TreeGrafter"/>
</dbReference>
<evidence type="ECO:0000259" key="10">
    <source>
        <dbReference type="Pfam" id="PF01138"/>
    </source>
</evidence>
<dbReference type="AlphaFoldDB" id="A0A0P6GP26"/>
<dbReference type="InterPro" id="IPR050590">
    <property type="entry name" value="Exosome_comp_Rrp42_subfam"/>
</dbReference>
<evidence type="ECO:0000313" key="14">
    <source>
        <dbReference type="Proteomes" id="UP000076858"/>
    </source>
</evidence>
<accession>A0A0P6GP26</accession>
<dbReference type="InterPro" id="IPR020568">
    <property type="entry name" value="Ribosomal_Su5_D2-typ_SF"/>
</dbReference>
<dbReference type="Proteomes" id="UP000076858">
    <property type="component" value="Unassembled WGS sequence"/>
</dbReference>